<dbReference type="Pfam" id="PF18416">
    <property type="entry name" value="GbpA_2"/>
    <property type="match status" value="1"/>
</dbReference>
<dbReference type="InterPro" id="IPR041029">
    <property type="entry name" value="GbpA_2"/>
</dbReference>
<reference evidence="7 8" key="1">
    <citation type="submission" date="2021-03" db="EMBL/GenBank/DDBJ databases">
        <title>First Case of infection caused by Chromobacterium haemolyticum derived from water in China.</title>
        <authorList>
            <person name="Chen J."/>
            <person name="Liu C."/>
        </authorList>
    </citation>
    <scope>NUCLEOTIDE SEQUENCE [LARGE SCALE GENOMIC DNA]</scope>
    <source>
        <strain evidence="7 8">WJ-5</strain>
    </source>
</reference>
<dbReference type="SUPFAM" id="SSF51055">
    <property type="entry name" value="Carbohydrate binding domain"/>
    <property type="match status" value="1"/>
</dbReference>
<dbReference type="Gene3D" id="3.30.70.2150">
    <property type="match status" value="1"/>
</dbReference>
<evidence type="ECO:0000256" key="4">
    <source>
        <dbReference type="SAM" id="SignalP"/>
    </source>
</evidence>
<organism evidence="7 8">
    <name type="scientific">Chromobacterium haemolyticum</name>
    <dbReference type="NCBI Taxonomy" id="394935"/>
    <lineage>
        <taxon>Bacteria</taxon>
        <taxon>Pseudomonadati</taxon>
        <taxon>Pseudomonadota</taxon>
        <taxon>Betaproteobacteria</taxon>
        <taxon>Neisseriales</taxon>
        <taxon>Chromobacteriaceae</taxon>
        <taxon>Chromobacterium</taxon>
    </lineage>
</organism>
<keyword evidence="7" id="KW-0503">Monooxygenase</keyword>
<dbReference type="EMBL" id="JAFLRD010000007">
    <property type="protein sequence ID" value="MBO0415845.1"/>
    <property type="molecule type" value="Genomic_DNA"/>
</dbReference>
<feature type="domain" description="N-acetylglucosamine binding protein A" evidence="6">
    <location>
        <begin position="233"/>
        <end position="319"/>
    </location>
</feature>
<name>A0ABS3GLC2_9NEIS</name>
<comment type="caution">
    <text evidence="7">The sequence shown here is derived from an EMBL/GenBank/DDBJ whole genome shotgun (WGS) entry which is preliminary data.</text>
</comment>
<dbReference type="CDD" id="cd12215">
    <property type="entry name" value="ChiC_BD"/>
    <property type="match status" value="1"/>
</dbReference>
<proteinExistence type="predicted"/>
<sequence length="485" mass="51471">MSLSRKAGSFALPALALSQIAASLMLLAPVAASAHGSMEEPISRIKYCHSADNPESPRTPGCQAVKQGGGSQAIYDWNSVLQGSAHGNHQQVVPNGKLCAGGAKKFGGLDAAVDWPATTIQPGPDGKYTMTYHQTAQHQTAYFKSYISKDSYDFKRPLKWDDLQLIGDSGAVAPSAKTKLDVKIPAGMQGKRVIYNVWQRSDSGEAFYSCSDVDIVANNVDFKPLGPLVSRPFDAKLDTTITLRIFNKLRGTDLEKHSIKIAAGQTAANDWTYALATEANAKSSVVKVGQLENGKVVPVKNAAANTVFGLGKEYSFALEQSDEGGKPPVDEIPPGKVTVSGPASVNGGANVSLSAKPAAGTNLKYQWTVSPSIAGLPLNAATLNFKAPTLKQDTRYTFQVKVSNVMGSQSASHQLLVKADNTPPPVEGSWDAAKTYAQPCAKVTYGGKEWMNGWWTKGTVPGSDGKWGVWRAAGAAEMHGQCKGK</sequence>
<keyword evidence="1" id="KW-0964">Secreted</keyword>
<dbReference type="InterPro" id="IPR036573">
    <property type="entry name" value="CBM_sf_5/12"/>
</dbReference>
<keyword evidence="2" id="KW-0147">Chitin-binding</keyword>
<dbReference type="PANTHER" id="PTHR34823:SF1">
    <property type="entry name" value="CHITIN-BINDING TYPE-4 DOMAIN-CONTAINING PROTEIN"/>
    <property type="match status" value="1"/>
</dbReference>
<evidence type="ECO:0000256" key="3">
    <source>
        <dbReference type="ARBA" id="ARBA00022729"/>
    </source>
</evidence>
<evidence type="ECO:0000256" key="2">
    <source>
        <dbReference type="ARBA" id="ARBA00022669"/>
    </source>
</evidence>
<evidence type="ECO:0000259" key="5">
    <source>
        <dbReference type="Pfam" id="PF03067"/>
    </source>
</evidence>
<dbReference type="CDD" id="cd21177">
    <property type="entry name" value="LPMO_AA10"/>
    <property type="match status" value="1"/>
</dbReference>
<feature type="signal peptide" evidence="4">
    <location>
        <begin position="1"/>
        <end position="34"/>
    </location>
</feature>
<dbReference type="RefSeq" id="WP_052052074.1">
    <property type="nucleotide sequence ID" value="NZ_JAEILV010000006.1"/>
</dbReference>
<dbReference type="Gene3D" id="2.60.40.10">
    <property type="entry name" value="Immunoglobulins"/>
    <property type="match status" value="1"/>
</dbReference>
<protein>
    <submittedName>
        <fullName evidence="7">Lytic polysaccharide monooxygenase</fullName>
    </submittedName>
</protein>
<evidence type="ECO:0000313" key="7">
    <source>
        <dbReference type="EMBL" id="MBO0415845.1"/>
    </source>
</evidence>
<dbReference type="Proteomes" id="UP000664349">
    <property type="component" value="Unassembled WGS sequence"/>
</dbReference>
<dbReference type="SUPFAM" id="SSF81296">
    <property type="entry name" value="E set domains"/>
    <property type="match status" value="1"/>
</dbReference>
<evidence type="ECO:0000259" key="6">
    <source>
        <dbReference type="Pfam" id="PF18416"/>
    </source>
</evidence>
<dbReference type="InterPro" id="IPR051024">
    <property type="entry name" value="GlcNAc_Chitin_IntDeg"/>
</dbReference>
<keyword evidence="8" id="KW-1185">Reference proteome</keyword>
<dbReference type="InterPro" id="IPR004302">
    <property type="entry name" value="Cellulose/chitin-bd_N"/>
</dbReference>
<dbReference type="InterPro" id="IPR014756">
    <property type="entry name" value="Ig_E-set"/>
</dbReference>
<evidence type="ECO:0000256" key="1">
    <source>
        <dbReference type="ARBA" id="ARBA00022525"/>
    </source>
</evidence>
<gene>
    <name evidence="7" type="ORF">J1C50_09980</name>
</gene>
<keyword evidence="3 4" id="KW-0732">Signal</keyword>
<keyword evidence="7" id="KW-0560">Oxidoreductase</keyword>
<dbReference type="Pfam" id="PF03067">
    <property type="entry name" value="LPMO_10"/>
    <property type="match status" value="1"/>
</dbReference>
<accession>A0ABS3GLC2</accession>
<dbReference type="InterPro" id="IPR013783">
    <property type="entry name" value="Ig-like_fold"/>
</dbReference>
<dbReference type="GO" id="GO:0004497">
    <property type="term" value="F:monooxygenase activity"/>
    <property type="evidence" value="ECO:0007669"/>
    <property type="project" value="UniProtKB-KW"/>
</dbReference>
<feature type="chain" id="PRO_5047095148" evidence="4">
    <location>
        <begin position="35"/>
        <end position="485"/>
    </location>
</feature>
<dbReference type="Gene3D" id="2.10.10.20">
    <property type="entry name" value="Carbohydrate-binding module superfamily 5/12"/>
    <property type="match status" value="1"/>
</dbReference>
<dbReference type="Gene3D" id="2.70.50.50">
    <property type="entry name" value="chitin-binding protein cbp21"/>
    <property type="match status" value="1"/>
</dbReference>
<evidence type="ECO:0000313" key="8">
    <source>
        <dbReference type="Proteomes" id="UP000664349"/>
    </source>
</evidence>
<dbReference type="PANTHER" id="PTHR34823">
    <property type="entry name" value="GLCNAC-BINDING PROTEIN A"/>
    <property type="match status" value="1"/>
</dbReference>
<feature type="domain" description="Chitin-binding type-4" evidence="5">
    <location>
        <begin position="35"/>
        <end position="213"/>
    </location>
</feature>